<dbReference type="InterPro" id="IPR003795">
    <property type="entry name" value="DUF192"/>
</dbReference>
<dbReference type="Gene3D" id="2.60.120.1140">
    <property type="entry name" value="Protein of unknown function DUF192"/>
    <property type="match status" value="1"/>
</dbReference>
<proteinExistence type="predicted"/>
<dbReference type="InterPro" id="IPR038695">
    <property type="entry name" value="Saro_0823-like_sf"/>
</dbReference>
<evidence type="ECO:0000313" key="1">
    <source>
        <dbReference type="EMBL" id="AFN74709.1"/>
    </source>
</evidence>
<protein>
    <submittedName>
        <fullName evidence="1">Secreted protein containing DUF192</fullName>
    </submittedName>
</protein>
<organism evidence="1 2">
    <name type="scientific">Melioribacter roseus (strain DSM 23840 / JCM 17771 / VKM B-2668 / P3M-2)</name>
    <dbReference type="NCBI Taxonomy" id="1191523"/>
    <lineage>
        <taxon>Bacteria</taxon>
        <taxon>Pseudomonadati</taxon>
        <taxon>Ignavibacteriota</taxon>
        <taxon>Ignavibacteria</taxon>
        <taxon>Ignavibacteriales</taxon>
        <taxon>Melioribacteraceae</taxon>
        <taxon>Melioribacter</taxon>
    </lineage>
</organism>
<dbReference type="OrthoDB" id="5526466at2"/>
<dbReference type="PANTHER" id="PTHR37953">
    <property type="entry name" value="UPF0127 PROTEIN MJ1496"/>
    <property type="match status" value="1"/>
</dbReference>
<dbReference type="HOGENOM" id="CLU_097039_1_2_10"/>
<dbReference type="STRING" id="1191523.MROS_1472"/>
<keyword evidence="2" id="KW-1185">Reference proteome</keyword>
<dbReference type="Proteomes" id="UP000009011">
    <property type="component" value="Chromosome"/>
</dbReference>
<gene>
    <name evidence="1" type="ordered locus">MROS_1472</name>
</gene>
<dbReference type="AlphaFoldDB" id="I6ZRL3"/>
<dbReference type="eggNOG" id="COG1430">
    <property type="taxonomic scope" value="Bacteria"/>
</dbReference>
<dbReference type="RefSeq" id="WP_014856143.1">
    <property type="nucleotide sequence ID" value="NC_018178.1"/>
</dbReference>
<dbReference type="KEGG" id="mro:MROS_1472"/>
<name>I6ZRL3_MELRP</name>
<reference evidence="1 2" key="1">
    <citation type="journal article" date="2013" name="PLoS ONE">
        <title>Genomic analysis of Melioribacter roseus, facultatively anaerobic organotrophic bacterium representing a novel deep lineage within Bacteriodetes/Chlorobi group.</title>
        <authorList>
            <person name="Kadnikov V.V."/>
            <person name="Mardanov A.V."/>
            <person name="Podosokorskaya O.A."/>
            <person name="Gavrilov S.N."/>
            <person name="Kublanov I.V."/>
            <person name="Beletsky A.V."/>
            <person name="Bonch-Osmolovskaya E.A."/>
            <person name="Ravin N.V."/>
        </authorList>
    </citation>
    <scope>NUCLEOTIDE SEQUENCE [LARGE SCALE GENOMIC DNA]</scope>
    <source>
        <strain evidence="2">JCM 17771 / P3M-2</strain>
    </source>
</reference>
<dbReference type="PANTHER" id="PTHR37953:SF1">
    <property type="entry name" value="UPF0127 PROTEIN MJ1496"/>
    <property type="match status" value="1"/>
</dbReference>
<sequence>MGKNKSKKSKNQNKMIKIVAALAAVVFLIYLLNLPGLFMKKEKGNEELNAALKNKTAFSFVKEGELSFVNNKDEQIVKIDVEIADDDIQRATGLMYREYMAENQGMLFIFPHESPQSFWMKNTILPLDIIFVDAGGNIVKIHKYTTPYSETSYQSGKPAKYVVEVNAGFADKYGIREGDRIVWRRL</sequence>
<accession>I6ZRL3</accession>
<evidence type="ECO:0000313" key="2">
    <source>
        <dbReference type="Proteomes" id="UP000009011"/>
    </source>
</evidence>
<dbReference type="EMBL" id="CP003557">
    <property type="protein sequence ID" value="AFN74709.1"/>
    <property type="molecule type" value="Genomic_DNA"/>
</dbReference>
<dbReference type="Pfam" id="PF02643">
    <property type="entry name" value="DUF192"/>
    <property type="match status" value="1"/>
</dbReference>